<dbReference type="Proteomes" id="UP000887576">
    <property type="component" value="Unplaced"/>
</dbReference>
<reference evidence="2" key="1">
    <citation type="submission" date="2022-11" db="UniProtKB">
        <authorList>
            <consortium name="WormBaseParasite"/>
        </authorList>
    </citation>
    <scope>IDENTIFICATION</scope>
</reference>
<dbReference type="WBParaSite" id="JU765_v2.g17100.t1">
    <property type="protein sequence ID" value="JU765_v2.g17100.t1"/>
    <property type="gene ID" value="JU765_v2.g17100"/>
</dbReference>
<proteinExistence type="predicted"/>
<organism evidence="1 2">
    <name type="scientific">Panagrolaimus sp. JU765</name>
    <dbReference type="NCBI Taxonomy" id="591449"/>
    <lineage>
        <taxon>Eukaryota</taxon>
        <taxon>Metazoa</taxon>
        <taxon>Ecdysozoa</taxon>
        <taxon>Nematoda</taxon>
        <taxon>Chromadorea</taxon>
        <taxon>Rhabditida</taxon>
        <taxon>Tylenchina</taxon>
        <taxon>Panagrolaimomorpha</taxon>
        <taxon>Panagrolaimoidea</taxon>
        <taxon>Panagrolaimidae</taxon>
        <taxon>Panagrolaimus</taxon>
    </lineage>
</organism>
<evidence type="ECO:0000313" key="2">
    <source>
        <dbReference type="WBParaSite" id="JU765_v2.g17100.t1"/>
    </source>
</evidence>
<accession>A0AC34QJU8</accession>
<sequence length="393" mass="45196">MENPSTMLNFTHYGSNSTDYDLNNSFNDTLTDALNDETTSDSLICTVTSTTCDCHSFYQFYNYEEKLMLGLISLPIISFGLCANILSVCIFTHRVMRSSSINWYLAILSFSDTIILLSAFFVLALPRFGEYLIYWKATSISYWMAPYFYGLMTMAQTVSVWMTVGMSLHRYVGVCLPFQAINILRKKRIVGFLVGIITFSILFNATRFLEVHVVNDCYRNNIGAIIPVLAPTTLRLNSTYRVIFFGWAYTIMMFAVPFAILILVNTTVFYAIRRSNRMHILQSGDASAKKAESKERQTTIMLIAIVVLFLFCNTLAFVVNILENLNYEDHLFETLVTFNNLLVIVNASSNIFIYMLFSDKYRLLLQYYFCCRCCREHRALFNNNYDDVHTTAL</sequence>
<evidence type="ECO:0000313" key="1">
    <source>
        <dbReference type="Proteomes" id="UP000887576"/>
    </source>
</evidence>
<name>A0AC34QJU8_9BILA</name>
<protein>
    <submittedName>
        <fullName evidence="2">G-protein coupled receptors family 1 profile domain-containing protein</fullName>
    </submittedName>
</protein>